<organism evidence="3 4">
    <name type="scientific">Periconia macrospinosa</name>
    <dbReference type="NCBI Taxonomy" id="97972"/>
    <lineage>
        <taxon>Eukaryota</taxon>
        <taxon>Fungi</taxon>
        <taxon>Dikarya</taxon>
        <taxon>Ascomycota</taxon>
        <taxon>Pezizomycotina</taxon>
        <taxon>Dothideomycetes</taxon>
        <taxon>Pleosporomycetidae</taxon>
        <taxon>Pleosporales</taxon>
        <taxon>Massarineae</taxon>
        <taxon>Periconiaceae</taxon>
        <taxon>Periconia</taxon>
    </lineage>
</organism>
<dbReference type="AlphaFoldDB" id="A0A2V1DBX4"/>
<evidence type="ECO:0000259" key="2">
    <source>
        <dbReference type="PROSITE" id="PS50280"/>
    </source>
</evidence>
<dbReference type="OrthoDB" id="1028014at2759"/>
<feature type="chain" id="PRO_5015933190" evidence="1">
    <location>
        <begin position="16"/>
        <end position="449"/>
    </location>
</feature>
<feature type="domain" description="SET" evidence="2">
    <location>
        <begin position="150"/>
        <end position="294"/>
    </location>
</feature>
<dbReference type="SUPFAM" id="SSF82199">
    <property type="entry name" value="SET domain"/>
    <property type="match status" value="1"/>
</dbReference>
<reference evidence="3 4" key="1">
    <citation type="journal article" date="2018" name="Sci. Rep.">
        <title>Comparative genomics provides insights into the lifestyle and reveals functional heterogeneity of dark septate endophytic fungi.</title>
        <authorList>
            <person name="Knapp D.G."/>
            <person name="Nemeth J.B."/>
            <person name="Barry K."/>
            <person name="Hainaut M."/>
            <person name="Henrissat B."/>
            <person name="Johnson J."/>
            <person name="Kuo A."/>
            <person name="Lim J.H.P."/>
            <person name="Lipzen A."/>
            <person name="Nolan M."/>
            <person name="Ohm R.A."/>
            <person name="Tamas L."/>
            <person name="Grigoriev I.V."/>
            <person name="Spatafora J.W."/>
            <person name="Nagy L.G."/>
            <person name="Kovacs G.M."/>
        </authorList>
    </citation>
    <scope>NUCLEOTIDE SEQUENCE [LARGE SCALE GENOMIC DNA]</scope>
    <source>
        <strain evidence="3 4">DSE2036</strain>
    </source>
</reference>
<dbReference type="STRING" id="97972.A0A2V1DBX4"/>
<dbReference type="Gene3D" id="1.25.40.10">
    <property type="entry name" value="Tetratricopeptide repeat domain"/>
    <property type="match status" value="1"/>
</dbReference>
<dbReference type="InterPro" id="IPR046341">
    <property type="entry name" value="SET_dom_sf"/>
</dbReference>
<dbReference type="InterPro" id="IPR011990">
    <property type="entry name" value="TPR-like_helical_dom_sf"/>
</dbReference>
<keyword evidence="1" id="KW-0732">Signal</keyword>
<dbReference type="Proteomes" id="UP000244855">
    <property type="component" value="Unassembled WGS sequence"/>
</dbReference>
<dbReference type="CDD" id="cd20071">
    <property type="entry name" value="SET_SMYD"/>
    <property type="match status" value="1"/>
</dbReference>
<dbReference type="InterPro" id="IPR053185">
    <property type="entry name" value="SET_domain_protein"/>
</dbReference>
<dbReference type="EMBL" id="KZ805488">
    <property type="protein sequence ID" value="PVH95646.1"/>
    <property type="molecule type" value="Genomic_DNA"/>
</dbReference>
<dbReference type="SMART" id="SM00317">
    <property type="entry name" value="SET"/>
    <property type="match status" value="1"/>
</dbReference>
<accession>A0A2V1DBX4</accession>
<evidence type="ECO:0000313" key="3">
    <source>
        <dbReference type="EMBL" id="PVH95646.1"/>
    </source>
</evidence>
<name>A0A2V1DBX4_9PLEO</name>
<feature type="signal peptide" evidence="1">
    <location>
        <begin position="1"/>
        <end position="15"/>
    </location>
</feature>
<dbReference type="Pfam" id="PF00856">
    <property type="entry name" value="SET"/>
    <property type="match status" value="1"/>
</dbReference>
<proteinExistence type="predicted"/>
<dbReference type="Gene3D" id="2.170.270.10">
    <property type="entry name" value="SET domain"/>
    <property type="match status" value="1"/>
</dbReference>
<dbReference type="InterPro" id="IPR001214">
    <property type="entry name" value="SET_dom"/>
</dbReference>
<gene>
    <name evidence="3" type="ORF">DM02DRAFT_617753</name>
</gene>
<evidence type="ECO:0000313" key="4">
    <source>
        <dbReference type="Proteomes" id="UP000244855"/>
    </source>
</evidence>
<dbReference type="PANTHER" id="PTHR47332:SF6">
    <property type="entry name" value="SET DOMAIN-CONTAINING PROTEIN"/>
    <property type="match status" value="1"/>
</dbReference>
<protein>
    <submittedName>
        <fullName evidence="3">SET domain-containing protein</fullName>
    </submittedName>
</protein>
<evidence type="ECO:0000256" key="1">
    <source>
        <dbReference type="SAM" id="SignalP"/>
    </source>
</evidence>
<keyword evidence="4" id="KW-1185">Reference proteome</keyword>
<sequence length="449" mass="50066">MKSAVGLGLLSSALASTHQNNINHVPQQQAFLQNACPSDSVLHNGECLSSGFAIPSTTESVSFQENGTLSLDESRALAARAEDFHWTFWPECYSSATTPEPVCVFTDQSFADGRGIFIVTTSKLAHQMLKKPAFADPKNALNRINKHSNPPFIQYEFPGKGRGLVANKTLNRGDQIFASTPLLITNPVSYEILETERLRLAHRGVDTLPPSSKASFWALLDHFKGDPVDDRINTNAFEIEIDGVSQYGVLPEIAMLNHDCRPNAAYFWDEETLSHYVHATETILPGQEITITYINNERSREKRVKNLKANWGFECSCSSCSAHPFFVAESDARVEQIAELAGYLDDWTPASKATPEMAEALLSLYVQERLHASMGVAYKHAAEAYSSFGERDMAIRYARLAVEYVVLDKGFRDRDVREMQSMAKDPSMTWSWKKRVGHKRANAGCEHAH</sequence>
<dbReference type="PANTHER" id="PTHR47332">
    <property type="entry name" value="SET DOMAIN-CONTAINING PROTEIN 5"/>
    <property type="match status" value="1"/>
</dbReference>
<dbReference type="PROSITE" id="PS50280">
    <property type="entry name" value="SET"/>
    <property type="match status" value="1"/>
</dbReference>